<gene>
    <name evidence="6" type="ORF">BBI10_01950</name>
</gene>
<proteinExistence type="inferred from homology"/>
<evidence type="ECO:0000313" key="7">
    <source>
        <dbReference type="Proteomes" id="UP000095143"/>
    </source>
</evidence>
<dbReference type="Gene3D" id="3.40.190.290">
    <property type="match status" value="1"/>
</dbReference>
<protein>
    <submittedName>
        <fullName evidence="6">LysR family transcriptional regulator</fullName>
    </submittedName>
</protein>
<dbReference type="Pfam" id="PF00126">
    <property type="entry name" value="HTH_1"/>
    <property type="match status" value="1"/>
</dbReference>
<dbReference type="PANTHER" id="PTHR30537:SF5">
    <property type="entry name" value="HTH-TYPE TRANSCRIPTIONAL ACTIVATOR TTDR-RELATED"/>
    <property type="match status" value="1"/>
</dbReference>
<evidence type="ECO:0000256" key="4">
    <source>
        <dbReference type="ARBA" id="ARBA00023163"/>
    </source>
</evidence>
<evidence type="ECO:0000256" key="3">
    <source>
        <dbReference type="ARBA" id="ARBA00023125"/>
    </source>
</evidence>
<keyword evidence="3" id="KW-0238">DNA-binding</keyword>
<evidence type="ECO:0000256" key="1">
    <source>
        <dbReference type="ARBA" id="ARBA00009437"/>
    </source>
</evidence>
<dbReference type="InterPro" id="IPR036390">
    <property type="entry name" value="WH_DNA-bd_sf"/>
</dbReference>
<feature type="domain" description="HTH lysR-type" evidence="5">
    <location>
        <begin position="1"/>
        <end position="59"/>
    </location>
</feature>
<dbReference type="OrthoDB" id="9786526at2"/>
<comment type="caution">
    <text evidence="6">The sequence shown here is derived from an EMBL/GenBank/DDBJ whole genome shotgun (WGS) entry which is preliminary data.</text>
</comment>
<dbReference type="PANTHER" id="PTHR30537">
    <property type="entry name" value="HTH-TYPE TRANSCRIPTIONAL REGULATOR"/>
    <property type="match status" value="1"/>
</dbReference>
<evidence type="ECO:0000313" key="6">
    <source>
        <dbReference type="EMBL" id="OCX25653.1"/>
    </source>
</evidence>
<dbReference type="PROSITE" id="PS50931">
    <property type="entry name" value="HTH_LYSR"/>
    <property type="match status" value="1"/>
</dbReference>
<dbReference type="AlphaFoldDB" id="A0A1C2EF68"/>
<dbReference type="GO" id="GO:0003700">
    <property type="term" value="F:DNA-binding transcription factor activity"/>
    <property type="evidence" value="ECO:0007669"/>
    <property type="project" value="InterPro"/>
</dbReference>
<keyword evidence="4" id="KW-0804">Transcription</keyword>
<dbReference type="EMBL" id="MDEN01000048">
    <property type="protein sequence ID" value="OCX25653.1"/>
    <property type="molecule type" value="Genomic_DNA"/>
</dbReference>
<accession>A0A1C2EF68</accession>
<dbReference type="FunFam" id="1.10.10.10:FF:000001">
    <property type="entry name" value="LysR family transcriptional regulator"/>
    <property type="match status" value="1"/>
</dbReference>
<reference evidence="6 7" key="1">
    <citation type="submission" date="2016-08" db="EMBL/GenBank/DDBJ databases">
        <title>Whole genome sequence of Pseudomonas graminis strain UASWS1507, a potential biological control agent for agriculture.</title>
        <authorList>
            <person name="Crovadore J."/>
            <person name="Calmin G."/>
            <person name="Chablais R."/>
            <person name="Cochard B."/>
            <person name="Lefort F."/>
        </authorList>
    </citation>
    <scope>NUCLEOTIDE SEQUENCE [LARGE SCALE GENOMIC DNA]</scope>
    <source>
        <strain evidence="6 7">UASWS1507</strain>
    </source>
</reference>
<dbReference type="SUPFAM" id="SSF53850">
    <property type="entry name" value="Periplasmic binding protein-like II"/>
    <property type="match status" value="1"/>
</dbReference>
<dbReference type="Gene3D" id="1.10.10.10">
    <property type="entry name" value="Winged helix-like DNA-binding domain superfamily/Winged helix DNA-binding domain"/>
    <property type="match status" value="1"/>
</dbReference>
<dbReference type="Pfam" id="PF03466">
    <property type="entry name" value="LysR_substrate"/>
    <property type="match status" value="1"/>
</dbReference>
<sequence length="300" mass="33252">MDVFLAMTVFVKVVEGGSMTAAARQCEMSTTMVGNHLKALEQRLGVSLLQRTTRRQNLTEFGLEYYRRCVEVLGLVNDSERMAEQAQTEPSGTLRVTAPPAFGAERLAPLLSDFVQRYPEIKVEVVLSNQTMDLIEHGFDAAIRLGTPESSALIARPLQDYTLTICAAPAYLKRRGTPKTADDLRDHDCLAFAYPAGDDWRAAEKLWRLTGPDGVMGVPVSGSMIVNSTPALRQAVLAGMGVSMLPDVLISEDLASGKLVPLLQDYQPPSRTLWLMYPQDRYRLPKVRQFVEHALRAWGK</sequence>
<organism evidence="6 7">
    <name type="scientific">Pseudomonas graminis</name>
    <dbReference type="NCBI Taxonomy" id="158627"/>
    <lineage>
        <taxon>Bacteria</taxon>
        <taxon>Pseudomonadati</taxon>
        <taxon>Pseudomonadota</taxon>
        <taxon>Gammaproteobacteria</taxon>
        <taxon>Pseudomonadales</taxon>
        <taxon>Pseudomonadaceae</taxon>
        <taxon>Pseudomonas</taxon>
    </lineage>
</organism>
<dbReference type="InterPro" id="IPR005119">
    <property type="entry name" value="LysR_subst-bd"/>
</dbReference>
<dbReference type="RefSeq" id="WP_065986332.1">
    <property type="nucleotide sequence ID" value="NZ_MDEN01000048.1"/>
</dbReference>
<dbReference type="InterPro" id="IPR036388">
    <property type="entry name" value="WH-like_DNA-bd_sf"/>
</dbReference>
<name>A0A1C2EF68_9PSED</name>
<dbReference type="Proteomes" id="UP000095143">
    <property type="component" value="Unassembled WGS sequence"/>
</dbReference>
<dbReference type="InterPro" id="IPR000847">
    <property type="entry name" value="LysR_HTH_N"/>
</dbReference>
<dbReference type="FunFam" id="3.40.190.290:FF:000001">
    <property type="entry name" value="Transcriptional regulator, LysR family"/>
    <property type="match status" value="1"/>
</dbReference>
<dbReference type="GO" id="GO:0043565">
    <property type="term" value="F:sequence-specific DNA binding"/>
    <property type="evidence" value="ECO:0007669"/>
    <property type="project" value="TreeGrafter"/>
</dbReference>
<comment type="similarity">
    <text evidence="1">Belongs to the LysR transcriptional regulatory family.</text>
</comment>
<dbReference type="GO" id="GO:0006351">
    <property type="term" value="P:DNA-templated transcription"/>
    <property type="evidence" value="ECO:0007669"/>
    <property type="project" value="TreeGrafter"/>
</dbReference>
<dbReference type="InterPro" id="IPR058163">
    <property type="entry name" value="LysR-type_TF_proteobact-type"/>
</dbReference>
<evidence type="ECO:0000259" key="5">
    <source>
        <dbReference type="PROSITE" id="PS50931"/>
    </source>
</evidence>
<dbReference type="SUPFAM" id="SSF46785">
    <property type="entry name" value="Winged helix' DNA-binding domain"/>
    <property type="match status" value="1"/>
</dbReference>
<evidence type="ECO:0000256" key="2">
    <source>
        <dbReference type="ARBA" id="ARBA00023015"/>
    </source>
</evidence>
<keyword evidence="2" id="KW-0805">Transcription regulation</keyword>